<dbReference type="PANTHER" id="PTHR35332">
    <property type="entry name" value="REGULATION OF ENOLASE PROTEIN 1"/>
    <property type="match status" value="1"/>
</dbReference>
<dbReference type="Proteomes" id="UP000422572">
    <property type="component" value="Chromosome"/>
</dbReference>
<proteinExistence type="predicted"/>
<dbReference type="Gene3D" id="2.60.120.200">
    <property type="match status" value="1"/>
</dbReference>
<gene>
    <name evidence="1" type="ORF">EIZ62_01055</name>
</gene>
<dbReference type="KEGG" id="sfic:EIZ62_01055"/>
<dbReference type="InterPro" id="IPR009784">
    <property type="entry name" value="DUF1349"/>
</dbReference>
<organism evidence="1 2">
    <name type="scientific">Streptomyces ficellus</name>
    <dbReference type="NCBI Taxonomy" id="1977088"/>
    <lineage>
        <taxon>Bacteria</taxon>
        <taxon>Bacillati</taxon>
        <taxon>Actinomycetota</taxon>
        <taxon>Actinomycetes</taxon>
        <taxon>Kitasatosporales</taxon>
        <taxon>Streptomycetaceae</taxon>
        <taxon>Streptomyces</taxon>
    </lineage>
</organism>
<dbReference type="SUPFAM" id="SSF49899">
    <property type="entry name" value="Concanavalin A-like lectins/glucanases"/>
    <property type="match status" value="1"/>
</dbReference>
<dbReference type="InterPro" id="IPR013320">
    <property type="entry name" value="ConA-like_dom_sf"/>
</dbReference>
<dbReference type="EMBL" id="CP034279">
    <property type="protein sequence ID" value="QGV82396.1"/>
    <property type="molecule type" value="Genomic_DNA"/>
</dbReference>
<keyword evidence="2" id="KW-1185">Reference proteome</keyword>
<reference evidence="1 2" key="1">
    <citation type="submission" date="2018-12" db="EMBL/GenBank/DDBJ databases">
        <title>Complete genome sequence of Streptomyces ficellus NRRL8067, the producer of ficellomycin, feldamycin and nojirimycin.</title>
        <authorList>
            <person name="Zhang H."/>
            <person name="Yue R."/>
            <person name="Liu Y."/>
            <person name="Li M."/>
            <person name="Mu H."/>
            <person name="Zhang J."/>
        </authorList>
    </citation>
    <scope>NUCLEOTIDE SEQUENCE [LARGE SCALE GENOMIC DNA]</scope>
    <source>
        <strain evidence="1 2">NRRL 8067</strain>
    </source>
</reference>
<sequence>MPALPFELTARGPAGARWSATGTALEMVSAPRSDLFVDCAAEPGEATPDLTRLTGEVTGPFRLSARVTADLRGRFDAGALVVWAGPTTWLKLCLELSPEGRASVVSVVTRGVSDDANAWDVLGDTVHLRISRMRHAFALHSSADGRTWRLVRLCSIGVPFDHPVEAGFLAQSPHGAGCRAVFTDITFTDHELSDARDGS</sequence>
<dbReference type="AlphaFoldDB" id="A0A6I6FWQ8"/>
<dbReference type="OrthoDB" id="9808724at2"/>
<dbReference type="PANTHER" id="PTHR35332:SF2">
    <property type="entry name" value="REGULATION OF ENOLASE PROTEIN 1"/>
    <property type="match status" value="1"/>
</dbReference>
<protein>
    <submittedName>
        <fullName evidence="1">DUF1349 domain-containing protein</fullName>
    </submittedName>
</protein>
<name>A0A6I6FWQ8_9ACTN</name>
<accession>A0A6I6FWQ8</accession>
<evidence type="ECO:0000313" key="1">
    <source>
        <dbReference type="EMBL" id="QGV82396.1"/>
    </source>
</evidence>
<evidence type="ECO:0000313" key="2">
    <source>
        <dbReference type="Proteomes" id="UP000422572"/>
    </source>
</evidence>
<dbReference type="Pfam" id="PF07081">
    <property type="entry name" value="DUF1349"/>
    <property type="match status" value="1"/>
</dbReference>